<name>A0ACA9P5D2_9GLOM</name>
<keyword evidence="2" id="KW-1185">Reference proteome</keyword>
<comment type="caution">
    <text evidence="1">The sequence shown here is derived from an EMBL/GenBank/DDBJ whole genome shotgun (WGS) entry which is preliminary data.</text>
</comment>
<gene>
    <name evidence="1" type="ORF">ACOLOM_LOCUS9842</name>
</gene>
<dbReference type="EMBL" id="CAJVPT010029555">
    <property type="protein sequence ID" value="CAG8691256.1"/>
    <property type="molecule type" value="Genomic_DNA"/>
</dbReference>
<evidence type="ECO:0000313" key="1">
    <source>
        <dbReference type="EMBL" id="CAG8691256.1"/>
    </source>
</evidence>
<reference evidence="1" key="1">
    <citation type="submission" date="2021-06" db="EMBL/GenBank/DDBJ databases">
        <authorList>
            <person name="Kallberg Y."/>
            <person name="Tangrot J."/>
            <person name="Rosling A."/>
        </authorList>
    </citation>
    <scope>NUCLEOTIDE SEQUENCE</scope>
    <source>
        <strain evidence="1">CL356</strain>
    </source>
</reference>
<protein>
    <submittedName>
        <fullName evidence="1">4955_t:CDS:1</fullName>
    </submittedName>
</protein>
<feature type="non-terminal residue" evidence="1">
    <location>
        <position position="335"/>
    </location>
</feature>
<dbReference type="Proteomes" id="UP000789525">
    <property type="component" value="Unassembled WGS sequence"/>
</dbReference>
<accession>A0ACA9P5D2</accession>
<proteinExistence type="predicted"/>
<sequence>MMREWKYSLRVCVSLPRLSRIYGISGGKAAIEDEYARRLLRLSKQTLGQGEVAELKNSLDVIRQETERQAGQHLTLSVSIKKELEGPVAEFAIEKTFKQKQVNETYVAKAKERYEQDCHRVNSYTAQQGLVQGKELEKIGLKLERAQGTIESNKRDYQNFTRALADTVARWDKEWKTYCDQCQDLEEERLEFMKDNIWAYANASCEAIRLALERLDVEKDIEYFVSNHGTGSAIPEPPPFINYSSAEPTPIKPASRPANFARATNRPQSYMSKLAPAPNVAEDEPSDPGTAGIGAGHSRSGSRSHMGANDTGISLVQQPSSLPFNAGQHAPTLPP</sequence>
<organism evidence="1 2">
    <name type="scientific">Acaulospora colombiana</name>
    <dbReference type="NCBI Taxonomy" id="27376"/>
    <lineage>
        <taxon>Eukaryota</taxon>
        <taxon>Fungi</taxon>
        <taxon>Fungi incertae sedis</taxon>
        <taxon>Mucoromycota</taxon>
        <taxon>Glomeromycotina</taxon>
        <taxon>Glomeromycetes</taxon>
        <taxon>Diversisporales</taxon>
        <taxon>Acaulosporaceae</taxon>
        <taxon>Acaulospora</taxon>
    </lineage>
</organism>
<evidence type="ECO:0000313" key="2">
    <source>
        <dbReference type="Proteomes" id="UP000789525"/>
    </source>
</evidence>